<protein>
    <submittedName>
        <fullName evidence="2">Uncharacterized protein</fullName>
    </submittedName>
</protein>
<feature type="chain" id="PRO_5045514756" evidence="1">
    <location>
        <begin position="22"/>
        <end position="76"/>
    </location>
</feature>
<keyword evidence="3" id="KW-1185">Reference proteome</keyword>
<keyword evidence="1" id="KW-0732">Signal</keyword>
<feature type="signal peptide" evidence="1">
    <location>
        <begin position="1"/>
        <end position="21"/>
    </location>
</feature>
<sequence>MLHSSLHTLMLLDFIAGGSKGHQREFHDPQQKHRILTHPLSDAEVTTTDSLPQYSNLSSIHNWIMARDRLLQSSRS</sequence>
<evidence type="ECO:0000313" key="2">
    <source>
        <dbReference type="EMBL" id="BES87542.1"/>
    </source>
</evidence>
<organism evidence="2 3">
    <name type="scientific">Nesidiocoris tenuis</name>
    <dbReference type="NCBI Taxonomy" id="355587"/>
    <lineage>
        <taxon>Eukaryota</taxon>
        <taxon>Metazoa</taxon>
        <taxon>Ecdysozoa</taxon>
        <taxon>Arthropoda</taxon>
        <taxon>Hexapoda</taxon>
        <taxon>Insecta</taxon>
        <taxon>Pterygota</taxon>
        <taxon>Neoptera</taxon>
        <taxon>Paraneoptera</taxon>
        <taxon>Hemiptera</taxon>
        <taxon>Heteroptera</taxon>
        <taxon>Panheteroptera</taxon>
        <taxon>Cimicomorpha</taxon>
        <taxon>Miridae</taxon>
        <taxon>Dicyphina</taxon>
        <taxon>Nesidiocoris</taxon>
    </lineage>
</organism>
<reference evidence="2 3" key="1">
    <citation type="submission" date="2023-09" db="EMBL/GenBank/DDBJ databases">
        <title>Nesidiocoris tenuis whole genome shotgun sequence.</title>
        <authorList>
            <person name="Shibata T."/>
            <person name="Shimoda M."/>
            <person name="Kobayashi T."/>
            <person name="Uehara T."/>
        </authorList>
    </citation>
    <scope>NUCLEOTIDE SEQUENCE [LARGE SCALE GENOMIC DNA]</scope>
    <source>
        <strain evidence="2 3">Japan</strain>
    </source>
</reference>
<evidence type="ECO:0000313" key="3">
    <source>
        <dbReference type="Proteomes" id="UP001307889"/>
    </source>
</evidence>
<accession>A0ABN7A8H9</accession>
<evidence type="ECO:0000256" key="1">
    <source>
        <dbReference type="SAM" id="SignalP"/>
    </source>
</evidence>
<dbReference type="Proteomes" id="UP001307889">
    <property type="component" value="Chromosome 1"/>
</dbReference>
<name>A0ABN7A8H9_9HEMI</name>
<dbReference type="EMBL" id="AP028909">
    <property type="protein sequence ID" value="BES87542.1"/>
    <property type="molecule type" value="Genomic_DNA"/>
</dbReference>
<proteinExistence type="predicted"/>
<gene>
    <name evidence="2" type="ORF">NTJ_00346</name>
</gene>